<name>A0AAW2JHW9_SESRA</name>
<protein>
    <recommendedName>
        <fullName evidence="2">Reverse transcriptase domain-containing protein</fullName>
    </recommendedName>
</protein>
<organism evidence="1">
    <name type="scientific">Sesamum radiatum</name>
    <name type="common">Black benniseed</name>
    <dbReference type="NCBI Taxonomy" id="300843"/>
    <lineage>
        <taxon>Eukaryota</taxon>
        <taxon>Viridiplantae</taxon>
        <taxon>Streptophyta</taxon>
        <taxon>Embryophyta</taxon>
        <taxon>Tracheophyta</taxon>
        <taxon>Spermatophyta</taxon>
        <taxon>Magnoliopsida</taxon>
        <taxon>eudicotyledons</taxon>
        <taxon>Gunneridae</taxon>
        <taxon>Pentapetalae</taxon>
        <taxon>asterids</taxon>
        <taxon>lamiids</taxon>
        <taxon>Lamiales</taxon>
        <taxon>Pedaliaceae</taxon>
        <taxon>Sesamum</taxon>
    </lineage>
</organism>
<proteinExistence type="predicted"/>
<sequence length="169" mass="18991">MELFHVLLHLRIDTAGDFQYHWKCADLRIVNLCFADDVLLFCAGDIPSVRRLREVFEEFAELSGLQINPGKSTVILSRAVQGKAGYSYYVRISRRLSSNQISWSTLDSLTSHSGRLSAYSQQHYKSTCRMDTPESVLCRACAASEICSGIAAFALGFGFLIAQIDYKRH</sequence>
<reference evidence="1" key="2">
    <citation type="journal article" date="2024" name="Plant">
        <title>Genomic evolution and insights into agronomic trait innovations of Sesamum species.</title>
        <authorList>
            <person name="Miao H."/>
            <person name="Wang L."/>
            <person name="Qu L."/>
            <person name="Liu H."/>
            <person name="Sun Y."/>
            <person name="Le M."/>
            <person name="Wang Q."/>
            <person name="Wei S."/>
            <person name="Zheng Y."/>
            <person name="Lin W."/>
            <person name="Duan Y."/>
            <person name="Cao H."/>
            <person name="Xiong S."/>
            <person name="Wang X."/>
            <person name="Wei L."/>
            <person name="Li C."/>
            <person name="Ma Q."/>
            <person name="Ju M."/>
            <person name="Zhao R."/>
            <person name="Li G."/>
            <person name="Mu C."/>
            <person name="Tian Q."/>
            <person name="Mei H."/>
            <person name="Zhang T."/>
            <person name="Gao T."/>
            <person name="Zhang H."/>
        </authorList>
    </citation>
    <scope>NUCLEOTIDE SEQUENCE</scope>
    <source>
        <strain evidence="1">G02</strain>
    </source>
</reference>
<reference evidence="1" key="1">
    <citation type="submission" date="2020-06" db="EMBL/GenBank/DDBJ databases">
        <authorList>
            <person name="Li T."/>
            <person name="Hu X."/>
            <person name="Zhang T."/>
            <person name="Song X."/>
            <person name="Zhang H."/>
            <person name="Dai N."/>
            <person name="Sheng W."/>
            <person name="Hou X."/>
            <person name="Wei L."/>
        </authorList>
    </citation>
    <scope>NUCLEOTIDE SEQUENCE</scope>
    <source>
        <strain evidence="1">G02</strain>
        <tissue evidence="1">Leaf</tissue>
    </source>
</reference>
<gene>
    <name evidence="1" type="ORF">Sradi_6891600</name>
</gene>
<dbReference type="AlphaFoldDB" id="A0AAW2JHW9"/>
<dbReference type="EMBL" id="JACGWJ010000185">
    <property type="protein sequence ID" value="KAL0294346.1"/>
    <property type="molecule type" value="Genomic_DNA"/>
</dbReference>
<accession>A0AAW2JHW9</accession>
<comment type="caution">
    <text evidence="1">The sequence shown here is derived from an EMBL/GenBank/DDBJ whole genome shotgun (WGS) entry which is preliminary data.</text>
</comment>
<evidence type="ECO:0000313" key="1">
    <source>
        <dbReference type="EMBL" id="KAL0294346.1"/>
    </source>
</evidence>
<evidence type="ECO:0008006" key="2">
    <source>
        <dbReference type="Google" id="ProtNLM"/>
    </source>
</evidence>